<keyword evidence="2 4" id="KW-0472">Membrane</keyword>
<evidence type="ECO:0000313" key="8">
    <source>
        <dbReference type="Proteomes" id="UP001569175"/>
    </source>
</evidence>
<comment type="subcellular location">
    <subcellularLocation>
        <location evidence="1">Cell outer membrane</location>
    </subcellularLocation>
</comment>
<dbReference type="Pfam" id="PF00691">
    <property type="entry name" value="OmpA"/>
    <property type="match status" value="1"/>
</dbReference>
<dbReference type="Gene3D" id="3.30.1330.60">
    <property type="entry name" value="OmpA-like domain"/>
    <property type="match status" value="1"/>
</dbReference>
<evidence type="ECO:0000256" key="4">
    <source>
        <dbReference type="PROSITE-ProRule" id="PRU00473"/>
    </source>
</evidence>
<organism evidence="7 8">
    <name type="scientific">Vibrio atlanticus</name>
    <dbReference type="NCBI Taxonomy" id="693153"/>
    <lineage>
        <taxon>Bacteria</taxon>
        <taxon>Pseudomonadati</taxon>
        <taxon>Pseudomonadota</taxon>
        <taxon>Gammaproteobacteria</taxon>
        <taxon>Vibrionales</taxon>
        <taxon>Vibrionaceae</taxon>
        <taxon>Vibrio</taxon>
    </lineage>
</organism>
<evidence type="ECO:0000256" key="1">
    <source>
        <dbReference type="ARBA" id="ARBA00004442"/>
    </source>
</evidence>
<dbReference type="SUPFAM" id="SSF103088">
    <property type="entry name" value="OmpA-like"/>
    <property type="match status" value="1"/>
</dbReference>
<protein>
    <submittedName>
        <fullName evidence="7">OmpA family protein</fullName>
    </submittedName>
</protein>
<gene>
    <name evidence="7" type="ORF">ACED57_21560</name>
</gene>
<evidence type="ECO:0000256" key="3">
    <source>
        <dbReference type="ARBA" id="ARBA00023237"/>
    </source>
</evidence>
<dbReference type="CDD" id="cd07185">
    <property type="entry name" value="OmpA_C-like"/>
    <property type="match status" value="1"/>
</dbReference>
<evidence type="ECO:0000256" key="5">
    <source>
        <dbReference type="SAM" id="SignalP"/>
    </source>
</evidence>
<dbReference type="RefSeq" id="WP_371708473.1">
    <property type="nucleotide sequence ID" value="NZ_JBFRME010000063.1"/>
</dbReference>
<keyword evidence="8" id="KW-1185">Reference proteome</keyword>
<evidence type="ECO:0000313" key="7">
    <source>
        <dbReference type="EMBL" id="MEZ8055701.1"/>
    </source>
</evidence>
<dbReference type="InterPro" id="IPR036737">
    <property type="entry name" value="OmpA-like_sf"/>
</dbReference>
<dbReference type="PANTHER" id="PTHR30329">
    <property type="entry name" value="STATOR ELEMENT OF FLAGELLAR MOTOR COMPLEX"/>
    <property type="match status" value="1"/>
</dbReference>
<feature type="chain" id="PRO_5047301768" evidence="5">
    <location>
        <begin position="19"/>
        <end position="187"/>
    </location>
</feature>
<dbReference type="InterPro" id="IPR006664">
    <property type="entry name" value="OMP_bac"/>
</dbReference>
<reference evidence="7 8" key="1">
    <citation type="submission" date="2024-06" db="EMBL/GenBank/DDBJ databases">
        <authorList>
            <person name="Steensen K."/>
            <person name="Seneca J."/>
            <person name="Bartlau N."/>
            <person name="Yu A.X."/>
            <person name="Polz M.F."/>
        </authorList>
    </citation>
    <scope>NUCLEOTIDE SEQUENCE [LARGE SCALE GENOMIC DNA]</scope>
    <source>
        <strain evidence="7 8">1F9</strain>
    </source>
</reference>
<dbReference type="InterPro" id="IPR050330">
    <property type="entry name" value="Bact_OuterMem_StrucFunc"/>
</dbReference>
<dbReference type="InterPro" id="IPR006665">
    <property type="entry name" value="OmpA-like"/>
</dbReference>
<sequence length="187" mass="20727">MKKLIPILLFILSGNAVANCVNYTEEYTISKTLIGTDTVVTQVPGVLSVEVTEEKNIVQDKKIIKTDAINVTDACAFDQESMSLLLNYQTNKHLLTDKHKQAIAQYLELVDQDKKIVIEGHTDDVGSKVYNKKLSQRRASSATVYLRKTLGLGNRIIEKAFGEASPICKVEENAASGCNRRVILTIK</sequence>
<keyword evidence="5" id="KW-0732">Signal</keyword>
<keyword evidence="3" id="KW-0998">Cell outer membrane</keyword>
<dbReference type="Proteomes" id="UP001569175">
    <property type="component" value="Unassembled WGS sequence"/>
</dbReference>
<feature type="domain" description="OmpA-like" evidence="6">
    <location>
        <begin position="75"/>
        <end position="187"/>
    </location>
</feature>
<dbReference type="PANTHER" id="PTHR30329:SF21">
    <property type="entry name" value="LIPOPROTEIN YIAD-RELATED"/>
    <property type="match status" value="1"/>
</dbReference>
<evidence type="ECO:0000256" key="2">
    <source>
        <dbReference type="ARBA" id="ARBA00023136"/>
    </source>
</evidence>
<feature type="signal peptide" evidence="5">
    <location>
        <begin position="1"/>
        <end position="18"/>
    </location>
</feature>
<evidence type="ECO:0000259" key="6">
    <source>
        <dbReference type="PROSITE" id="PS51123"/>
    </source>
</evidence>
<accession>A0ABV4KVU5</accession>
<dbReference type="PRINTS" id="PR01021">
    <property type="entry name" value="OMPADOMAIN"/>
</dbReference>
<comment type="caution">
    <text evidence="7">The sequence shown here is derived from an EMBL/GenBank/DDBJ whole genome shotgun (WGS) entry which is preliminary data.</text>
</comment>
<dbReference type="PROSITE" id="PS51123">
    <property type="entry name" value="OMPA_2"/>
    <property type="match status" value="1"/>
</dbReference>
<name>A0ABV4KVU5_9VIBR</name>
<dbReference type="EMBL" id="JBGOOL010000094">
    <property type="protein sequence ID" value="MEZ8055701.1"/>
    <property type="molecule type" value="Genomic_DNA"/>
</dbReference>
<proteinExistence type="predicted"/>